<dbReference type="EMBL" id="BMGG01000007">
    <property type="protein sequence ID" value="GGC78882.1"/>
    <property type="molecule type" value="Genomic_DNA"/>
</dbReference>
<evidence type="ECO:0000313" key="23">
    <source>
        <dbReference type="Proteomes" id="UP000637002"/>
    </source>
</evidence>
<evidence type="ECO:0000256" key="16">
    <source>
        <dbReference type="ARBA" id="ARBA00023141"/>
    </source>
</evidence>
<feature type="domain" description="3-dehydroquinate synthase C-terminal" evidence="21">
    <location>
        <begin position="195"/>
        <end position="344"/>
    </location>
</feature>
<evidence type="ECO:0000256" key="19">
    <source>
        <dbReference type="HAMAP-Rule" id="MF_00110"/>
    </source>
</evidence>
<keyword evidence="16 19" id="KW-0057">Aromatic amino acid biosynthesis</keyword>
<keyword evidence="14 19" id="KW-0862">Zinc</keyword>
<evidence type="ECO:0000256" key="2">
    <source>
        <dbReference type="ARBA" id="ARBA00001911"/>
    </source>
</evidence>
<accession>A0A916UN71</accession>
<dbReference type="Proteomes" id="UP000637002">
    <property type="component" value="Unassembled WGS sequence"/>
</dbReference>
<dbReference type="GO" id="GO:0009423">
    <property type="term" value="P:chorismate biosynthetic process"/>
    <property type="evidence" value="ECO:0007669"/>
    <property type="project" value="UniProtKB-UniRule"/>
</dbReference>
<comment type="pathway">
    <text evidence="6 19">Metabolic intermediate biosynthesis; chorismate biosynthesis; chorismate from D-erythrose 4-phosphate and phosphoenolpyruvate: step 2/7.</text>
</comment>
<dbReference type="SUPFAM" id="SSF56796">
    <property type="entry name" value="Dehydroquinate synthase-like"/>
    <property type="match status" value="1"/>
</dbReference>
<evidence type="ECO:0000256" key="12">
    <source>
        <dbReference type="ARBA" id="ARBA00022723"/>
    </source>
</evidence>
<comment type="similarity">
    <text evidence="7 19">Belongs to the sugar phosphate cyclases superfamily. Dehydroquinate synthase family.</text>
</comment>
<dbReference type="CDD" id="cd08195">
    <property type="entry name" value="DHQS"/>
    <property type="match status" value="1"/>
</dbReference>
<evidence type="ECO:0000256" key="6">
    <source>
        <dbReference type="ARBA" id="ARBA00004661"/>
    </source>
</evidence>
<reference evidence="22" key="2">
    <citation type="submission" date="2020-09" db="EMBL/GenBank/DDBJ databases">
        <authorList>
            <person name="Sun Q."/>
            <person name="Zhou Y."/>
        </authorList>
    </citation>
    <scope>NUCLEOTIDE SEQUENCE</scope>
    <source>
        <strain evidence="22">CGMCC 1.12919</strain>
    </source>
</reference>
<evidence type="ECO:0000259" key="21">
    <source>
        <dbReference type="Pfam" id="PF24621"/>
    </source>
</evidence>
<dbReference type="InterPro" id="IPR030960">
    <property type="entry name" value="DHQS/DOIS_N"/>
</dbReference>
<comment type="cofactor">
    <cofactor evidence="3">
        <name>Zn(2+)</name>
        <dbReference type="ChEBI" id="CHEBI:29105"/>
    </cofactor>
</comment>
<evidence type="ECO:0000256" key="14">
    <source>
        <dbReference type="ARBA" id="ARBA00022833"/>
    </source>
</evidence>
<dbReference type="GO" id="GO:0009073">
    <property type="term" value="P:aromatic amino acid family biosynthetic process"/>
    <property type="evidence" value="ECO:0007669"/>
    <property type="project" value="UniProtKB-KW"/>
</dbReference>
<evidence type="ECO:0000256" key="9">
    <source>
        <dbReference type="ARBA" id="ARBA00017684"/>
    </source>
</evidence>
<comment type="caution">
    <text evidence="22">The sequence shown here is derived from an EMBL/GenBank/DDBJ whole genome shotgun (WGS) entry which is preliminary data.</text>
</comment>
<dbReference type="HAMAP" id="MF_00110">
    <property type="entry name" value="DHQ_synthase"/>
    <property type="match status" value="1"/>
</dbReference>
<evidence type="ECO:0000256" key="13">
    <source>
        <dbReference type="ARBA" id="ARBA00022741"/>
    </source>
</evidence>
<dbReference type="Gene3D" id="1.20.1090.10">
    <property type="entry name" value="Dehydroquinate synthase-like - alpha domain"/>
    <property type="match status" value="1"/>
</dbReference>
<evidence type="ECO:0000256" key="17">
    <source>
        <dbReference type="ARBA" id="ARBA00023239"/>
    </source>
</evidence>
<feature type="binding site" evidence="19">
    <location>
        <position position="156"/>
    </location>
    <ligand>
        <name>NAD(+)</name>
        <dbReference type="ChEBI" id="CHEBI:57540"/>
    </ligand>
</feature>
<evidence type="ECO:0000313" key="22">
    <source>
        <dbReference type="EMBL" id="GGC78882.1"/>
    </source>
</evidence>
<feature type="binding site" evidence="19">
    <location>
        <position position="260"/>
    </location>
    <ligand>
        <name>Zn(2+)</name>
        <dbReference type="ChEBI" id="CHEBI:29105"/>
    </ligand>
</feature>
<organism evidence="22 23">
    <name type="scientific">Chelatococcus reniformis</name>
    <dbReference type="NCBI Taxonomy" id="1494448"/>
    <lineage>
        <taxon>Bacteria</taxon>
        <taxon>Pseudomonadati</taxon>
        <taxon>Pseudomonadota</taxon>
        <taxon>Alphaproteobacteria</taxon>
        <taxon>Hyphomicrobiales</taxon>
        <taxon>Chelatococcaceae</taxon>
        <taxon>Chelatococcus</taxon>
    </lineage>
</organism>
<feature type="binding site" evidence="19">
    <location>
        <position position="198"/>
    </location>
    <ligand>
        <name>Zn(2+)</name>
        <dbReference type="ChEBI" id="CHEBI:29105"/>
    </ligand>
</feature>
<dbReference type="PANTHER" id="PTHR43622:SF7">
    <property type="entry name" value="3-DEHYDROQUINATE SYNTHASE, CHLOROPLASTIC"/>
    <property type="match status" value="1"/>
</dbReference>
<dbReference type="AlphaFoldDB" id="A0A916UN71"/>
<feature type="binding site" evidence="19">
    <location>
        <begin position="119"/>
        <end position="123"/>
    </location>
    <ligand>
        <name>NAD(+)</name>
        <dbReference type="ChEBI" id="CHEBI:57540"/>
    </ligand>
</feature>
<evidence type="ECO:0000256" key="4">
    <source>
        <dbReference type="ARBA" id="ARBA00003485"/>
    </source>
</evidence>
<keyword evidence="13 19" id="KW-0547">Nucleotide-binding</keyword>
<dbReference type="InterPro" id="IPR030963">
    <property type="entry name" value="DHQ_synth_fam"/>
</dbReference>
<dbReference type="PANTHER" id="PTHR43622">
    <property type="entry name" value="3-DEHYDROQUINATE SYNTHASE"/>
    <property type="match status" value="1"/>
</dbReference>
<comment type="catalytic activity">
    <reaction evidence="1 19">
        <text>7-phospho-2-dehydro-3-deoxy-D-arabino-heptonate = 3-dehydroquinate + phosphate</text>
        <dbReference type="Rhea" id="RHEA:21968"/>
        <dbReference type="ChEBI" id="CHEBI:32364"/>
        <dbReference type="ChEBI" id="CHEBI:43474"/>
        <dbReference type="ChEBI" id="CHEBI:58394"/>
        <dbReference type="EC" id="4.2.3.4"/>
    </reaction>
</comment>
<comment type="caution">
    <text evidence="19">Lacks conserved residue(s) required for the propagation of feature annotation.</text>
</comment>
<evidence type="ECO:0000256" key="15">
    <source>
        <dbReference type="ARBA" id="ARBA00023027"/>
    </source>
</evidence>
<dbReference type="InterPro" id="IPR056179">
    <property type="entry name" value="DHQS_C"/>
</dbReference>
<dbReference type="GO" id="GO:0005737">
    <property type="term" value="C:cytoplasm"/>
    <property type="evidence" value="ECO:0007669"/>
    <property type="project" value="UniProtKB-SubCell"/>
</dbReference>
<dbReference type="RefSeq" id="WP_188611056.1">
    <property type="nucleotide sequence ID" value="NZ_BMGG01000007.1"/>
</dbReference>
<dbReference type="GO" id="GO:0008652">
    <property type="term" value="P:amino acid biosynthetic process"/>
    <property type="evidence" value="ECO:0007669"/>
    <property type="project" value="UniProtKB-KW"/>
</dbReference>
<dbReference type="GO" id="GO:0046872">
    <property type="term" value="F:metal ion binding"/>
    <property type="evidence" value="ECO:0007669"/>
    <property type="project" value="UniProtKB-KW"/>
</dbReference>
<keyword evidence="17 19" id="KW-0456">Lyase</keyword>
<evidence type="ECO:0000259" key="20">
    <source>
        <dbReference type="Pfam" id="PF01761"/>
    </source>
</evidence>
<feature type="binding site" evidence="19">
    <location>
        <position position="165"/>
    </location>
    <ligand>
        <name>NAD(+)</name>
        <dbReference type="ChEBI" id="CHEBI:57540"/>
    </ligand>
</feature>
<dbReference type="InterPro" id="IPR050071">
    <property type="entry name" value="Dehydroquinate_synthase"/>
</dbReference>
<sequence length="382" mass="39703">MTSPSVRPAEAGEAHTVRVALGERAYDIRIGRGVTAAVGPELATLAPGGTVAVVTDTTVEGLYGAAVRSALEQAGLRCTLVAVPAGEGAKGWRELERITEAMLAAKIERGDLVLALGGGVVGDLAGFAAAILRRGVRLVQMPTTLLAQVDSSVGGKTGINSPHGKNLVGAFHQPSLVIADTGLLDTLSEREFKAGYAEVVKYGLIDDEPFFNWCEAHWAGIIAGTDAREYAVARSCAAKAAVVARDETETGDRALLNLGHTFGHALERLAGYDPARLVHGEGVAIGMALAFRFSASLGLCPGQDAQRVARHLAQVGLPTRLQDVPGGAGSADQLLDAMAQDKKVSRGALTFILARGIGRSFIAKGVDPAEVRAFLARELTTA</sequence>
<feature type="binding site" evidence="19">
    <location>
        <begin position="143"/>
        <end position="144"/>
    </location>
    <ligand>
        <name>NAD(+)</name>
        <dbReference type="ChEBI" id="CHEBI:57540"/>
    </ligand>
</feature>
<dbReference type="FunFam" id="3.40.50.1970:FF:000007">
    <property type="entry name" value="Pentafunctional AROM polypeptide"/>
    <property type="match status" value="1"/>
</dbReference>
<comment type="cofactor">
    <cofactor evidence="19">
        <name>Co(2+)</name>
        <dbReference type="ChEBI" id="CHEBI:48828"/>
    </cofactor>
    <cofactor evidence="19">
        <name>Zn(2+)</name>
        <dbReference type="ChEBI" id="CHEBI:29105"/>
    </cofactor>
    <text evidence="19">Binds 1 divalent metal cation per subunit. Can use either Co(2+) or Zn(2+).</text>
</comment>
<evidence type="ECO:0000256" key="5">
    <source>
        <dbReference type="ARBA" id="ARBA00004496"/>
    </source>
</evidence>
<keyword evidence="23" id="KW-1185">Reference proteome</keyword>
<keyword evidence="11 19" id="KW-0028">Amino-acid biosynthesis</keyword>
<dbReference type="Pfam" id="PF01761">
    <property type="entry name" value="DHQ_synthase"/>
    <property type="match status" value="1"/>
</dbReference>
<dbReference type="NCBIfam" id="TIGR01357">
    <property type="entry name" value="aroB"/>
    <property type="match status" value="1"/>
</dbReference>
<evidence type="ECO:0000256" key="1">
    <source>
        <dbReference type="ARBA" id="ARBA00001393"/>
    </source>
</evidence>
<protein>
    <recommendedName>
        <fullName evidence="9 19">3-dehydroquinate synthase</fullName>
        <shortName evidence="19">DHQS</shortName>
        <ecNumber evidence="8 19">4.2.3.4</ecNumber>
    </recommendedName>
</protein>
<dbReference type="GO" id="GO:0000166">
    <property type="term" value="F:nucleotide binding"/>
    <property type="evidence" value="ECO:0007669"/>
    <property type="project" value="UniProtKB-KW"/>
</dbReference>
<feature type="binding site" evidence="19">
    <location>
        <position position="279"/>
    </location>
    <ligand>
        <name>Zn(2+)</name>
        <dbReference type="ChEBI" id="CHEBI:29105"/>
    </ligand>
</feature>
<dbReference type="EC" id="4.2.3.4" evidence="8 19"/>
<comment type="subcellular location">
    <subcellularLocation>
        <location evidence="5 19">Cytoplasm</location>
    </subcellularLocation>
</comment>
<dbReference type="GO" id="GO:0003856">
    <property type="term" value="F:3-dehydroquinate synthase activity"/>
    <property type="evidence" value="ECO:0007669"/>
    <property type="project" value="UniProtKB-UniRule"/>
</dbReference>
<evidence type="ECO:0000256" key="3">
    <source>
        <dbReference type="ARBA" id="ARBA00001947"/>
    </source>
</evidence>
<keyword evidence="12 19" id="KW-0479">Metal-binding</keyword>
<dbReference type="InterPro" id="IPR016037">
    <property type="entry name" value="DHQ_synth_AroB"/>
</dbReference>
<proteinExistence type="inferred from homology"/>
<feature type="domain" description="3-dehydroquinate synthase N-terminal" evidence="20">
    <location>
        <begin position="81"/>
        <end position="193"/>
    </location>
</feature>
<comment type="cofactor">
    <cofactor evidence="2 19">
        <name>NAD(+)</name>
        <dbReference type="ChEBI" id="CHEBI:57540"/>
    </cofactor>
</comment>
<keyword evidence="15 19" id="KW-0520">NAD</keyword>
<evidence type="ECO:0000256" key="7">
    <source>
        <dbReference type="ARBA" id="ARBA00005412"/>
    </source>
</evidence>
<evidence type="ECO:0000256" key="10">
    <source>
        <dbReference type="ARBA" id="ARBA00022490"/>
    </source>
</evidence>
<evidence type="ECO:0000256" key="8">
    <source>
        <dbReference type="ARBA" id="ARBA00013031"/>
    </source>
</evidence>
<dbReference type="Pfam" id="PF24621">
    <property type="entry name" value="DHQS_C"/>
    <property type="match status" value="1"/>
</dbReference>
<dbReference type="PIRSF" id="PIRSF001455">
    <property type="entry name" value="DHQ_synth"/>
    <property type="match status" value="1"/>
</dbReference>
<name>A0A916UN71_9HYPH</name>
<keyword evidence="18 19" id="KW-0170">Cobalt</keyword>
<keyword evidence="10 19" id="KW-0963">Cytoplasm</keyword>
<reference evidence="22" key="1">
    <citation type="journal article" date="2014" name="Int. J. Syst. Evol. Microbiol.">
        <title>Complete genome sequence of Corynebacterium casei LMG S-19264T (=DSM 44701T), isolated from a smear-ripened cheese.</title>
        <authorList>
            <consortium name="US DOE Joint Genome Institute (JGI-PGF)"/>
            <person name="Walter F."/>
            <person name="Albersmeier A."/>
            <person name="Kalinowski J."/>
            <person name="Ruckert C."/>
        </authorList>
    </citation>
    <scope>NUCLEOTIDE SEQUENCE</scope>
    <source>
        <strain evidence="22">CGMCC 1.12919</strain>
    </source>
</reference>
<gene>
    <name evidence="19 22" type="primary">aroB</name>
    <name evidence="22" type="ORF">GCM10010994_41280</name>
</gene>
<comment type="function">
    <text evidence="4 19">Catalyzes the conversion of 3-deoxy-D-arabino-heptulosonate 7-phosphate (DAHP) to dehydroquinate (DHQ).</text>
</comment>
<dbReference type="Gene3D" id="3.40.50.1970">
    <property type="match status" value="1"/>
</dbReference>
<evidence type="ECO:0000256" key="18">
    <source>
        <dbReference type="ARBA" id="ARBA00023285"/>
    </source>
</evidence>
<evidence type="ECO:0000256" key="11">
    <source>
        <dbReference type="ARBA" id="ARBA00022605"/>
    </source>
</evidence>